<dbReference type="Pfam" id="PF03845">
    <property type="entry name" value="Spore_permease"/>
    <property type="match status" value="1"/>
</dbReference>
<feature type="transmembrane region" description="Helical" evidence="8">
    <location>
        <begin position="122"/>
        <end position="142"/>
    </location>
</feature>
<evidence type="ECO:0000256" key="6">
    <source>
        <dbReference type="ARBA" id="ARBA00022989"/>
    </source>
</evidence>
<keyword evidence="6 8" id="KW-1133">Transmembrane helix</keyword>
<feature type="transmembrane region" description="Helical" evidence="8">
    <location>
        <begin position="12"/>
        <end position="29"/>
    </location>
</feature>
<dbReference type="Proteomes" id="UP001596378">
    <property type="component" value="Unassembled WGS sequence"/>
</dbReference>
<comment type="caution">
    <text evidence="9">The sequence shown here is derived from an EMBL/GenBank/DDBJ whole genome shotgun (WGS) entry which is preliminary data.</text>
</comment>
<comment type="similarity">
    <text evidence="2">Belongs to the amino acid-polyamine-organocation (APC) superfamily. Spore germination protein (SGP) (TC 2.A.3.9) family.</text>
</comment>
<keyword evidence="4" id="KW-0309">Germination</keyword>
<feature type="transmembrane region" description="Helical" evidence="8">
    <location>
        <begin position="304"/>
        <end position="326"/>
    </location>
</feature>
<feature type="transmembrane region" description="Helical" evidence="8">
    <location>
        <begin position="82"/>
        <end position="102"/>
    </location>
</feature>
<accession>A0ABW2FEN6</accession>
<keyword evidence="10" id="KW-1185">Reference proteome</keyword>
<dbReference type="NCBIfam" id="TIGR00912">
    <property type="entry name" value="2A0309"/>
    <property type="match status" value="1"/>
</dbReference>
<feature type="transmembrane region" description="Helical" evidence="8">
    <location>
        <begin position="216"/>
        <end position="239"/>
    </location>
</feature>
<feature type="transmembrane region" description="Helical" evidence="8">
    <location>
        <begin position="188"/>
        <end position="207"/>
    </location>
</feature>
<dbReference type="Gene3D" id="1.20.1740.10">
    <property type="entry name" value="Amino acid/polyamine transporter I"/>
    <property type="match status" value="1"/>
</dbReference>
<evidence type="ECO:0000256" key="3">
    <source>
        <dbReference type="ARBA" id="ARBA00022448"/>
    </source>
</evidence>
<proteinExistence type="inferred from homology"/>
<evidence type="ECO:0000256" key="8">
    <source>
        <dbReference type="SAM" id="Phobius"/>
    </source>
</evidence>
<protein>
    <submittedName>
        <fullName evidence="9">Endospore germination permease</fullName>
    </submittedName>
</protein>
<comment type="subcellular location">
    <subcellularLocation>
        <location evidence="1">Membrane</location>
        <topology evidence="1">Multi-pass membrane protein</topology>
    </subcellularLocation>
</comment>
<gene>
    <name evidence="9" type="ORF">ACFQMJ_24450</name>
</gene>
<keyword evidence="3" id="KW-0813">Transport</keyword>
<dbReference type="PANTHER" id="PTHR34975">
    <property type="entry name" value="SPORE GERMINATION PROTEIN A2"/>
    <property type="match status" value="1"/>
</dbReference>
<evidence type="ECO:0000313" key="10">
    <source>
        <dbReference type="Proteomes" id="UP001596378"/>
    </source>
</evidence>
<evidence type="ECO:0000256" key="7">
    <source>
        <dbReference type="ARBA" id="ARBA00023136"/>
    </source>
</evidence>
<organism evidence="9 10">
    <name type="scientific">Cohnella cellulosilytica</name>
    <dbReference type="NCBI Taxonomy" id="986710"/>
    <lineage>
        <taxon>Bacteria</taxon>
        <taxon>Bacillati</taxon>
        <taxon>Bacillota</taxon>
        <taxon>Bacilli</taxon>
        <taxon>Bacillales</taxon>
        <taxon>Paenibacillaceae</taxon>
        <taxon>Cohnella</taxon>
    </lineage>
</organism>
<evidence type="ECO:0000313" key="9">
    <source>
        <dbReference type="EMBL" id="MFC7151702.1"/>
    </source>
</evidence>
<feature type="transmembrane region" description="Helical" evidence="8">
    <location>
        <begin position="272"/>
        <end position="292"/>
    </location>
</feature>
<evidence type="ECO:0000256" key="1">
    <source>
        <dbReference type="ARBA" id="ARBA00004141"/>
    </source>
</evidence>
<keyword evidence="5 8" id="KW-0812">Transmembrane</keyword>
<dbReference type="PANTHER" id="PTHR34975:SF2">
    <property type="entry name" value="SPORE GERMINATION PROTEIN A2"/>
    <property type="match status" value="1"/>
</dbReference>
<keyword evidence="7 8" id="KW-0472">Membrane</keyword>
<dbReference type="InterPro" id="IPR004761">
    <property type="entry name" value="Spore_GerAB"/>
</dbReference>
<sequence length="373" mass="41302">MNTIVPFISKRSFTILVIFFMIGTSILITPNALAQNAKQDAWVACIMGVCVDLLLVWLYVWLGRRHPDRTIVGCCEELLGPWVGKIPGLLFALFCYFLAALMVGDLGYFCTTQTMVDTPIEILQLLFVLTVVIAVLSGVGAYVRAADIFFPWFLLLLVLLVAALAPKFEIGRLQPVMETGIGSLAKGAFSFFSLQELVVLMMVYPYVRRGKGRGRAFLTGAMIGGLVLVVTTVGSIGVLDSIQVANNQFPTYIMAKNISIGNFMQRMEGLLMLIWVLSIFMKVTVTFHASVLGMAQLFRVEERALVWPLAIGLVVIALMCYTNVVYVQNFLATLWTPFASLFIIVLPLLLLAASLIKEQVGPVKSKRRRRVET</sequence>
<evidence type="ECO:0000256" key="2">
    <source>
        <dbReference type="ARBA" id="ARBA00007998"/>
    </source>
</evidence>
<feature type="transmembrane region" description="Helical" evidence="8">
    <location>
        <begin position="41"/>
        <end position="62"/>
    </location>
</feature>
<name>A0ABW2FEN6_9BACL</name>
<feature type="transmembrane region" description="Helical" evidence="8">
    <location>
        <begin position="149"/>
        <end position="168"/>
    </location>
</feature>
<reference evidence="10" key="1">
    <citation type="journal article" date="2019" name="Int. J. Syst. Evol. Microbiol.">
        <title>The Global Catalogue of Microorganisms (GCM) 10K type strain sequencing project: providing services to taxonomists for standard genome sequencing and annotation.</title>
        <authorList>
            <consortium name="The Broad Institute Genomics Platform"/>
            <consortium name="The Broad Institute Genome Sequencing Center for Infectious Disease"/>
            <person name="Wu L."/>
            <person name="Ma J."/>
        </authorList>
    </citation>
    <scope>NUCLEOTIDE SEQUENCE [LARGE SCALE GENOMIC DNA]</scope>
    <source>
        <strain evidence="10">KCTC 12907</strain>
    </source>
</reference>
<dbReference type="RefSeq" id="WP_378052179.1">
    <property type="nucleotide sequence ID" value="NZ_JBHMDN010000048.1"/>
</dbReference>
<feature type="transmembrane region" description="Helical" evidence="8">
    <location>
        <begin position="338"/>
        <end position="356"/>
    </location>
</feature>
<dbReference type="EMBL" id="JBHTAI010000018">
    <property type="protein sequence ID" value="MFC7151702.1"/>
    <property type="molecule type" value="Genomic_DNA"/>
</dbReference>
<evidence type="ECO:0000256" key="5">
    <source>
        <dbReference type="ARBA" id="ARBA00022692"/>
    </source>
</evidence>
<evidence type="ECO:0000256" key="4">
    <source>
        <dbReference type="ARBA" id="ARBA00022544"/>
    </source>
</evidence>